<feature type="compositionally biased region" description="Basic residues" evidence="5">
    <location>
        <begin position="87"/>
        <end position="98"/>
    </location>
</feature>
<dbReference type="FunFam" id="1.20.58.1590:FF:000002">
    <property type="entry name" value="Uncharacterized protein, isoform A"/>
    <property type="match status" value="1"/>
</dbReference>
<evidence type="ECO:0000256" key="5">
    <source>
        <dbReference type="SAM" id="MobiDB-lite"/>
    </source>
</evidence>
<proteinExistence type="inferred from homology"/>
<dbReference type="Pfam" id="PF01150">
    <property type="entry name" value="GDA1_CD39"/>
    <property type="match status" value="1"/>
</dbReference>
<dbReference type="Proteomes" id="UP001163046">
    <property type="component" value="Unassembled WGS sequence"/>
</dbReference>
<evidence type="ECO:0008006" key="8">
    <source>
        <dbReference type="Google" id="ProtNLM"/>
    </source>
</evidence>
<dbReference type="GO" id="GO:0005634">
    <property type="term" value="C:nucleus"/>
    <property type="evidence" value="ECO:0007669"/>
    <property type="project" value="InterPro"/>
</dbReference>
<dbReference type="GO" id="GO:0005524">
    <property type="term" value="F:ATP binding"/>
    <property type="evidence" value="ECO:0007669"/>
    <property type="project" value="UniProtKB-KW"/>
</dbReference>
<dbReference type="CDD" id="cd24003">
    <property type="entry name" value="ASKHA_NBD_GDA1_CD39_NTPase"/>
    <property type="match status" value="1"/>
</dbReference>
<dbReference type="PANTHER" id="PTHR11782">
    <property type="entry name" value="ADENOSINE/GUANOSINE DIPHOSPHATASE"/>
    <property type="match status" value="1"/>
</dbReference>
<comment type="similarity">
    <text evidence="1">Belongs to the GDA1/CD39 NTPase family.</text>
</comment>
<dbReference type="Gene3D" id="1.20.58.1590">
    <property type="entry name" value="Tethering factor for nuclear proteasome Cut8/Sts1"/>
    <property type="match status" value="1"/>
</dbReference>
<sequence>MSVMKDITNFSSNTEQSSHGSSPERDIFVAPSSRKRGAKQACLQRFLQKPEMLATSSGGEDNSESEGDEEANSVFMTPETPSEPRQKVNRSKPKKLRLGGRSVRNENPALSVTLKGLTKAQLVDLVNTLVAEKHPDLEQELRGLIPEPDLTELEEKLNYLQRNIYKSFPHARYGSSRDAFCYRRVNTHIAAFKKECVSQGQTLVASQLWESTVEYVLMAWSFVDGMPNWDNPSHNKSKEQCFKTLAVHCKKALMKLKSGLSEDKCDDLLERMESACEQNNQLQPCMDQLTALKHIFIQIPRRLFARDRDEAAYLVLSFRAMGRHSVLVFLIISLIHLLMCGARHVIEVQDQASVGTDSSKYAIIFDVSSSRTKMEIYKIDVASPPLDVTDVKQLDPNPSKSKPGIADLAGNPAAVEDYLKPLLESAKKTVPAEKQATTHIFFLATAGMRLLSEAQSNAILDEVKKLFNDKNKCPFMFDSEDAKIISGAFEGIYGWISVNFLKGNFIPRSSDSTYGILDLGGASHQNAFESSGPEGSDKYPMVVGSKRYNLFARSYLGYGMDQARAKYLENLLKNPSINGVHESPCHHKGFQEDITINGEKFTFVGTASVLTCRSIIQKTFFSKDRDCPFRDQPSLTGDFFGFSGIFYAARDTGMLCSDCTKPLSPVMFDEGSRNFCAKNYADVSSNPYAKNVCFESNYVYELLTKGYGISVDKTILVVKN</sequence>
<evidence type="ECO:0000313" key="7">
    <source>
        <dbReference type="Proteomes" id="UP001163046"/>
    </source>
</evidence>
<name>A0A9W9YBU1_9CNID</name>
<dbReference type="GO" id="GO:0031144">
    <property type="term" value="P:proteasome localization"/>
    <property type="evidence" value="ECO:0007669"/>
    <property type="project" value="InterPro"/>
</dbReference>
<keyword evidence="4" id="KW-0547">Nucleotide-binding</keyword>
<dbReference type="GO" id="GO:0004382">
    <property type="term" value="F:GDP phosphatase activity"/>
    <property type="evidence" value="ECO:0007669"/>
    <property type="project" value="TreeGrafter"/>
</dbReference>
<dbReference type="PANTHER" id="PTHR11782:SF83">
    <property type="entry name" value="GUANOSINE-DIPHOSPHATASE"/>
    <property type="match status" value="1"/>
</dbReference>
<accession>A0A9W9YBU1</accession>
<dbReference type="OrthoDB" id="6372431at2759"/>
<dbReference type="EMBL" id="MU827787">
    <property type="protein sequence ID" value="KAJ7333048.1"/>
    <property type="molecule type" value="Genomic_DNA"/>
</dbReference>
<keyword evidence="7" id="KW-1185">Reference proteome</keyword>
<feature type="compositionally biased region" description="Polar residues" evidence="5">
    <location>
        <begin position="8"/>
        <end position="21"/>
    </location>
</feature>
<dbReference type="Pfam" id="PF08559">
    <property type="entry name" value="Cut8"/>
    <property type="match status" value="1"/>
</dbReference>
<feature type="binding site" evidence="4">
    <location>
        <begin position="521"/>
        <end position="525"/>
    </location>
    <ligand>
        <name>ATP</name>
        <dbReference type="ChEBI" id="CHEBI:30616"/>
    </ligand>
</feature>
<feature type="active site" description="Proton acceptor" evidence="3">
    <location>
        <position position="490"/>
    </location>
</feature>
<gene>
    <name evidence="6" type="ORF">OS493_018217</name>
</gene>
<evidence type="ECO:0000256" key="2">
    <source>
        <dbReference type="ARBA" id="ARBA00022801"/>
    </source>
</evidence>
<evidence type="ECO:0000256" key="3">
    <source>
        <dbReference type="PIRSR" id="PIRSR600407-1"/>
    </source>
</evidence>
<dbReference type="InterPro" id="IPR038422">
    <property type="entry name" value="Cut8/Sts1_sf"/>
</dbReference>
<keyword evidence="4" id="KW-0067">ATP-binding</keyword>
<dbReference type="GO" id="GO:0071630">
    <property type="term" value="P:nuclear protein quality control by the ubiquitin-proteasome system"/>
    <property type="evidence" value="ECO:0007669"/>
    <property type="project" value="InterPro"/>
</dbReference>
<organism evidence="6 7">
    <name type="scientific">Desmophyllum pertusum</name>
    <dbReference type="NCBI Taxonomy" id="174260"/>
    <lineage>
        <taxon>Eukaryota</taxon>
        <taxon>Metazoa</taxon>
        <taxon>Cnidaria</taxon>
        <taxon>Anthozoa</taxon>
        <taxon>Hexacorallia</taxon>
        <taxon>Scleractinia</taxon>
        <taxon>Caryophylliina</taxon>
        <taxon>Caryophylliidae</taxon>
        <taxon>Desmophyllum</taxon>
    </lineage>
</organism>
<dbReference type="AlphaFoldDB" id="A0A9W9YBU1"/>
<dbReference type="Gene3D" id="3.30.420.150">
    <property type="entry name" value="Exopolyphosphatase. Domain 2"/>
    <property type="match status" value="1"/>
</dbReference>
<dbReference type="GO" id="GO:0016020">
    <property type="term" value="C:membrane"/>
    <property type="evidence" value="ECO:0007669"/>
    <property type="project" value="TreeGrafter"/>
</dbReference>
<protein>
    <recommendedName>
        <fullName evidence="8">Apyrase</fullName>
    </recommendedName>
</protein>
<dbReference type="InterPro" id="IPR000407">
    <property type="entry name" value="GDA1_CD39_NTPase"/>
</dbReference>
<dbReference type="InterPro" id="IPR013868">
    <property type="entry name" value="Cut8/Sts1_fam"/>
</dbReference>
<keyword evidence="2" id="KW-0378">Hydrolase</keyword>
<feature type="compositionally biased region" description="Acidic residues" evidence="5">
    <location>
        <begin position="61"/>
        <end position="71"/>
    </location>
</feature>
<dbReference type="GO" id="GO:0009134">
    <property type="term" value="P:nucleoside diphosphate catabolic process"/>
    <property type="evidence" value="ECO:0007669"/>
    <property type="project" value="TreeGrafter"/>
</dbReference>
<evidence type="ECO:0000256" key="1">
    <source>
        <dbReference type="ARBA" id="ARBA00009283"/>
    </source>
</evidence>
<dbReference type="Gene3D" id="3.30.420.40">
    <property type="match status" value="1"/>
</dbReference>
<feature type="region of interest" description="Disordered" evidence="5">
    <location>
        <begin position="1"/>
        <end position="103"/>
    </location>
</feature>
<reference evidence="6" key="1">
    <citation type="submission" date="2023-01" db="EMBL/GenBank/DDBJ databases">
        <title>Genome assembly of the deep-sea coral Lophelia pertusa.</title>
        <authorList>
            <person name="Herrera S."/>
            <person name="Cordes E."/>
        </authorList>
    </citation>
    <scope>NUCLEOTIDE SEQUENCE</scope>
    <source>
        <strain evidence="6">USNM1676648</strain>
        <tissue evidence="6">Polyp</tissue>
    </source>
</reference>
<evidence type="ECO:0000256" key="4">
    <source>
        <dbReference type="PIRSR" id="PIRSR600407-2"/>
    </source>
</evidence>
<dbReference type="GO" id="GO:0045134">
    <property type="term" value="F:UDP phosphatase activity"/>
    <property type="evidence" value="ECO:0007669"/>
    <property type="project" value="TreeGrafter"/>
</dbReference>
<evidence type="ECO:0000313" key="6">
    <source>
        <dbReference type="EMBL" id="KAJ7333048.1"/>
    </source>
</evidence>
<dbReference type="GO" id="GO:0017111">
    <property type="term" value="F:ribonucleoside triphosphate phosphatase activity"/>
    <property type="evidence" value="ECO:0007669"/>
    <property type="project" value="TreeGrafter"/>
</dbReference>
<comment type="caution">
    <text evidence="6">The sequence shown here is derived from an EMBL/GenBank/DDBJ whole genome shotgun (WGS) entry which is preliminary data.</text>
</comment>